<gene>
    <name evidence="13" type="ORF">D623_10002183</name>
</gene>
<feature type="transmembrane region" description="Helical" evidence="11">
    <location>
        <begin position="250"/>
        <end position="278"/>
    </location>
</feature>
<dbReference type="PRINTS" id="PR00237">
    <property type="entry name" value="GPCRRHODOPSN"/>
</dbReference>
<keyword evidence="5 9" id="KW-0297">G-protein coupled receptor</keyword>
<comment type="function">
    <text evidence="1">Putative odorant or sperm cell receptor.</text>
</comment>
<feature type="transmembrane region" description="Helical" evidence="11">
    <location>
        <begin position="793"/>
        <end position="813"/>
    </location>
</feature>
<feature type="transmembrane region" description="Helical" evidence="11">
    <location>
        <begin position="151"/>
        <end position="169"/>
    </location>
</feature>
<evidence type="ECO:0000256" key="7">
    <source>
        <dbReference type="ARBA" id="ARBA00023170"/>
    </source>
</evidence>
<feature type="domain" description="G-protein coupled receptors family 1 profile" evidence="12">
    <location>
        <begin position="94"/>
        <end position="343"/>
    </location>
</feature>
<feature type="transmembrane region" description="Helical" evidence="11">
    <location>
        <begin position="459"/>
        <end position="479"/>
    </location>
</feature>
<evidence type="ECO:0000313" key="13">
    <source>
        <dbReference type="EMBL" id="EPQ09661.1"/>
    </source>
</evidence>
<dbReference type="GO" id="GO:0004984">
    <property type="term" value="F:olfactory receptor activity"/>
    <property type="evidence" value="ECO:0007669"/>
    <property type="project" value="InterPro"/>
</dbReference>
<dbReference type="FunFam" id="1.20.1070.10:FF:000003">
    <property type="entry name" value="Olfactory receptor"/>
    <property type="match status" value="2"/>
</dbReference>
<feature type="transmembrane region" description="Helical" evidence="11">
    <location>
        <begin position="548"/>
        <end position="572"/>
    </location>
</feature>
<feature type="region of interest" description="Disordered" evidence="10">
    <location>
        <begin position="1"/>
        <end position="36"/>
    </location>
</feature>
<evidence type="ECO:0000256" key="6">
    <source>
        <dbReference type="ARBA" id="ARBA00023136"/>
    </source>
</evidence>
<dbReference type="Gene3D" id="1.20.1070.10">
    <property type="entry name" value="Rhodopsin 7-helix transmembrane proteins"/>
    <property type="match status" value="3"/>
</dbReference>
<feature type="transmembrane region" description="Helical" evidence="11">
    <location>
        <begin position="618"/>
        <end position="641"/>
    </location>
</feature>
<keyword evidence="4 11" id="KW-1133">Transmembrane helix</keyword>
<dbReference type="AlphaFoldDB" id="S7MYC4"/>
<dbReference type="eggNOG" id="ENOG502T9KD">
    <property type="taxonomic scope" value="Eukaryota"/>
</dbReference>
<protein>
    <submittedName>
        <fullName evidence="13">Olfactory receptor 5B21</fullName>
    </submittedName>
</protein>
<evidence type="ECO:0000256" key="9">
    <source>
        <dbReference type="RuleBase" id="RU000688"/>
    </source>
</evidence>
<feature type="transmembrane region" description="Helical" evidence="11">
    <location>
        <begin position="758"/>
        <end position="781"/>
    </location>
</feature>
<keyword evidence="8 9" id="KW-0807">Transducer</keyword>
<feature type="domain" description="G-protein coupled receptors family 1 profile" evidence="12">
    <location>
        <begin position="562"/>
        <end position="811"/>
    </location>
</feature>
<organism evidence="13 14">
    <name type="scientific">Myotis brandtii</name>
    <name type="common">Brandt's bat</name>
    <dbReference type="NCBI Taxonomy" id="109478"/>
    <lineage>
        <taxon>Eukaryota</taxon>
        <taxon>Metazoa</taxon>
        <taxon>Chordata</taxon>
        <taxon>Craniata</taxon>
        <taxon>Vertebrata</taxon>
        <taxon>Euteleostomi</taxon>
        <taxon>Mammalia</taxon>
        <taxon>Eutheria</taxon>
        <taxon>Laurasiatheria</taxon>
        <taxon>Chiroptera</taxon>
        <taxon>Yangochiroptera</taxon>
        <taxon>Vespertilionidae</taxon>
        <taxon>Myotis</taxon>
    </lineage>
</organism>
<evidence type="ECO:0000256" key="8">
    <source>
        <dbReference type="ARBA" id="ARBA00023224"/>
    </source>
</evidence>
<dbReference type="InterPro" id="IPR000725">
    <property type="entry name" value="Olfact_rcpt"/>
</dbReference>
<evidence type="ECO:0000256" key="2">
    <source>
        <dbReference type="ARBA" id="ARBA00004141"/>
    </source>
</evidence>
<name>S7MYC4_MYOBR</name>
<dbReference type="GO" id="GO:0016020">
    <property type="term" value="C:membrane"/>
    <property type="evidence" value="ECO:0007669"/>
    <property type="project" value="UniProtKB-SubCell"/>
</dbReference>
<feature type="transmembrane region" description="Helical" evidence="11">
    <location>
        <begin position="718"/>
        <end position="746"/>
    </location>
</feature>
<feature type="compositionally biased region" description="Basic and acidic residues" evidence="10">
    <location>
        <begin position="1"/>
        <end position="17"/>
    </location>
</feature>
<evidence type="ECO:0000256" key="3">
    <source>
        <dbReference type="ARBA" id="ARBA00022692"/>
    </source>
</evidence>
<feature type="transmembrane region" description="Helical" evidence="11">
    <location>
        <begin position="190"/>
        <end position="211"/>
    </location>
</feature>
<keyword evidence="6 11" id="KW-0472">Membrane</keyword>
<dbReference type="InterPro" id="IPR017452">
    <property type="entry name" value="GPCR_Rhodpsn_7TM"/>
</dbReference>
<evidence type="ECO:0000256" key="4">
    <source>
        <dbReference type="ARBA" id="ARBA00022989"/>
    </source>
</evidence>
<feature type="transmembrane region" description="Helical" evidence="11">
    <location>
        <begin position="401"/>
        <end position="423"/>
    </location>
</feature>
<proteinExistence type="inferred from homology"/>
<feature type="transmembrane region" description="Helical" evidence="11">
    <location>
        <begin position="80"/>
        <end position="101"/>
    </location>
</feature>
<feature type="transmembrane region" description="Helical" evidence="11">
    <location>
        <begin position="290"/>
        <end position="313"/>
    </location>
</feature>
<keyword evidence="14" id="KW-1185">Reference proteome</keyword>
<feature type="transmembrane region" description="Helical" evidence="11">
    <location>
        <begin position="578"/>
        <end position="597"/>
    </location>
</feature>
<feature type="transmembrane region" description="Helical" evidence="11">
    <location>
        <begin position="328"/>
        <end position="345"/>
    </location>
</feature>
<reference evidence="13 14" key="1">
    <citation type="journal article" date="2013" name="Nat. Commun.">
        <title>Genome analysis reveals insights into physiology and longevity of the Brandt's bat Myotis brandtii.</title>
        <authorList>
            <person name="Seim I."/>
            <person name="Fang X."/>
            <person name="Xiong Z."/>
            <person name="Lobanov A.V."/>
            <person name="Huang Z."/>
            <person name="Ma S."/>
            <person name="Feng Y."/>
            <person name="Turanov A.A."/>
            <person name="Zhu Y."/>
            <person name="Lenz T.L."/>
            <person name="Gerashchenko M.V."/>
            <person name="Fan D."/>
            <person name="Hee Yim S."/>
            <person name="Yao X."/>
            <person name="Jordan D."/>
            <person name="Xiong Y."/>
            <person name="Ma Y."/>
            <person name="Lyapunov A.N."/>
            <person name="Chen G."/>
            <person name="Kulakova O.I."/>
            <person name="Sun Y."/>
            <person name="Lee S.G."/>
            <person name="Bronson R.T."/>
            <person name="Moskalev A.A."/>
            <person name="Sunyaev S.R."/>
            <person name="Zhang G."/>
            <person name="Krogh A."/>
            <person name="Wang J."/>
            <person name="Gladyshev V.N."/>
        </authorList>
    </citation>
    <scope>NUCLEOTIDE SEQUENCE [LARGE SCALE GENOMIC DNA]</scope>
</reference>
<dbReference type="PRINTS" id="PR00245">
    <property type="entry name" value="OLFACTORYR"/>
</dbReference>
<accession>S7MYC4</accession>
<evidence type="ECO:0000259" key="12">
    <source>
        <dbReference type="PROSITE" id="PS50262"/>
    </source>
</evidence>
<comment type="subcellular location">
    <subcellularLocation>
        <location evidence="2">Membrane</location>
        <topology evidence="2">Multi-pass membrane protein</topology>
    </subcellularLocation>
</comment>
<dbReference type="Proteomes" id="UP000052978">
    <property type="component" value="Unassembled WGS sequence"/>
</dbReference>
<evidence type="ECO:0000256" key="11">
    <source>
        <dbReference type="SAM" id="Phobius"/>
    </source>
</evidence>
<dbReference type="PROSITE" id="PS00237">
    <property type="entry name" value="G_PROTEIN_RECEP_F1_1"/>
    <property type="match status" value="2"/>
</dbReference>
<dbReference type="Pfam" id="PF13853">
    <property type="entry name" value="7tm_4"/>
    <property type="match status" value="2"/>
</dbReference>
<evidence type="ECO:0000256" key="1">
    <source>
        <dbReference type="ARBA" id="ARBA00003929"/>
    </source>
</evidence>
<evidence type="ECO:0000313" key="14">
    <source>
        <dbReference type="Proteomes" id="UP000052978"/>
    </source>
</evidence>
<evidence type="ECO:0000256" key="10">
    <source>
        <dbReference type="SAM" id="MobiDB-lite"/>
    </source>
</evidence>
<keyword evidence="7 9" id="KW-0675">Receptor</keyword>
<dbReference type="SUPFAM" id="SSF81321">
    <property type="entry name" value="Family A G protein-coupled receptor-like"/>
    <property type="match status" value="4"/>
</dbReference>
<feature type="transmembrane region" description="Helical" evidence="11">
    <location>
        <begin position="491"/>
        <end position="510"/>
    </location>
</feature>
<dbReference type="EMBL" id="KE162803">
    <property type="protein sequence ID" value="EPQ09661.1"/>
    <property type="molecule type" value="Genomic_DNA"/>
</dbReference>
<dbReference type="InterPro" id="IPR000276">
    <property type="entry name" value="GPCR_Rhodpsn"/>
</dbReference>
<dbReference type="PANTHER" id="PTHR48018">
    <property type="entry name" value="OLFACTORY RECEPTOR"/>
    <property type="match status" value="1"/>
</dbReference>
<dbReference type="CDD" id="cd15407">
    <property type="entry name" value="7tmA_OR5B-like"/>
    <property type="match status" value="2"/>
</dbReference>
<dbReference type="GO" id="GO:0004930">
    <property type="term" value="F:G protein-coupled receptor activity"/>
    <property type="evidence" value="ECO:0007669"/>
    <property type="project" value="UniProtKB-KW"/>
</dbReference>
<sequence length="835" mass="93246">MEVAREKEERSRDRKAEEDEIDLNGEVKGKLTLDGPNLSKGDEDAIQRGKLKLTSMENSTEVTTFILLGLTDDPKLQVPLLLVFLFIYLITLVGNCGIMVIIHSDSHLHTPMYFFLSNLSFVDLGYSSAVAPKMVAALQSGNKVISYNGCAAQLFLFVGFATVEVYLLASMAYDRHAAICRPLHYTSTMTTGVCALLTIGSYICGFLNASIHTANTFRLSFCGSNEINHFFCDVPPLLALSCSNTYISKLFVFCVVGFNVFFTFMVILISYLFIYISIQRIQSAEGKRKAFSTCASHLTAVSIFYGSVIFMYLQPSSSQSMDTDKTASVFYTVVVPMLNPLIYSLRNKEVKNALWKMLNILHSQSLGQPHKSQLILMENSTEVTEFILVGLTDDPKLQIPLFTIFSLLYLITLLGNLGMINLILLDARLHTPSFITVENFLLASMAYDRYAAVCKPLHYTTTMTTVSIFYGTGIFMYLQPSSSHSMDTDKIASVFYTMVIPMLNPLVYSLRNKEVKYNFKMTSMENSTEVNEFRLLGLTDTPELQVPLFIIFTLIYLVTLMGNLGIIMLILLDSCLHTPMYFFLSNLSLVDCAYSSAVTPKVMAGFLTGDKVISYGGCVAQMFFFVAFASADCFLLAVMAYDRHAAVCKPLHYTSTVTTRVCAQMSLGCHVWGLVESAIHTGFTFCLSFCRSNVVHHFFCDIPAILALSCSDIYTNEIVLFILAAFNVLFALTVILTSYLFIFIAILRMRSAEGRKKAFSTCASHLTSVTIFYGTVIFMYLQPSSSHSMDNDQLASVFYTIIVPMLNPIVYSLRNKEVNNAFRKAIKKMKVLLST</sequence>
<evidence type="ECO:0000256" key="5">
    <source>
        <dbReference type="ARBA" id="ARBA00023040"/>
    </source>
</evidence>
<comment type="similarity">
    <text evidence="9">Belongs to the G-protein coupled receptor 1 family.</text>
</comment>
<dbReference type="PROSITE" id="PS50262">
    <property type="entry name" value="G_PROTEIN_RECEP_F1_2"/>
    <property type="match status" value="2"/>
</dbReference>
<keyword evidence="3 9" id="KW-0812">Transmembrane</keyword>